<dbReference type="GeneID" id="60058583"/>
<protein>
    <submittedName>
        <fullName evidence="4">Glycosyltransferase</fullName>
    </submittedName>
</protein>
<dbReference type="GO" id="GO:0016757">
    <property type="term" value="F:glycosyltransferase activity"/>
    <property type="evidence" value="ECO:0007669"/>
    <property type="project" value="InterPro"/>
</dbReference>
<reference evidence="4 5" key="1">
    <citation type="journal article" date="2019" name="Nat. Med.">
        <title>A library of human gut bacterial isolates paired with longitudinal multiomics data enables mechanistic microbiome research.</title>
        <authorList>
            <person name="Poyet M."/>
            <person name="Groussin M."/>
            <person name="Gibbons S.M."/>
            <person name="Avila-Pacheco J."/>
            <person name="Jiang X."/>
            <person name="Kearney S.M."/>
            <person name="Perrotta A.R."/>
            <person name="Berdy B."/>
            <person name="Zhao S."/>
            <person name="Lieberman T.D."/>
            <person name="Swanson P.K."/>
            <person name="Smith M."/>
            <person name="Roesemann S."/>
            <person name="Alexander J.E."/>
            <person name="Rich S.A."/>
            <person name="Livny J."/>
            <person name="Vlamakis H."/>
            <person name="Clish C."/>
            <person name="Bullock K."/>
            <person name="Deik A."/>
            <person name="Scott J."/>
            <person name="Pierce K.A."/>
            <person name="Xavier R.J."/>
            <person name="Alm E.J."/>
        </authorList>
    </citation>
    <scope>NUCLEOTIDE SEQUENCE</scope>
    <source>
        <strain evidence="4">BIOML-A179</strain>
        <strain evidence="3 5">BIOML-A198</strain>
    </source>
</reference>
<accession>A0A6G2CFT9</accession>
<keyword evidence="1" id="KW-0472">Membrane</keyword>
<dbReference type="InterPro" id="IPR001296">
    <property type="entry name" value="Glyco_trans_1"/>
</dbReference>
<gene>
    <name evidence="4" type="ORF">GMA64_09400</name>
    <name evidence="3" type="ORF">GMA92_11305</name>
</gene>
<evidence type="ECO:0000256" key="1">
    <source>
        <dbReference type="SAM" id="Phobius"/>
    </source>
</evidence>
<keyword evidence="1" id="KW-1133">Transmembrane helix</keyword>
<feature type="domain" description="Glycosyl transferase family 1" evidence="2">
    <location>
        <begin position="201"/>
        <end position="348"/>
    </location>
</feature>
<dbReference type="Gene3D" id="3.40.50.2000">
    <property type="entry name" value="Glycogen Phosphorylase B"/>
    <property type="match status" value="2"/>
</dbReference>
<comment type="caution">
    <text evidence="4">The sequence shown here is derived from an EMBL/GenBank/DDBJ whole genome shotgun (WGS) entry which is preliminary data.</text>
</comment>
<dbReference type="EMBL" id="WMQE01000027">
    <property type="protein sequence ID" value="MTK22001.1"/>
    <property type="molecule type" value="Genomic_DNA"/>
</dbReference>
<dbReference type="Proteomes" id="UP000487649">
    <property type="component" value="Unassembled WGS sequence"/>
</dbReference>
<dbReference type="PANTHER" id="PTHR12526">
    <property type="entry name" value="GLYCOSYLTRANSFERASE"/>
    <property type="match status" value="1"/>
</dbReference>
<feature type="transmembrane region" description="Helical" evidence="1">
    <location>
        <begin position="82"/>
        <end position="101"/>
    </location>
</feature>
<evidence type="ECO:0000313" key="5">
    <source>
        <dbReference type="Proteomes" id="UP000487649"/>
    </source>
</evidence>
<evidence type="ECO:0000259" key="2">
    <source>
        <dbReference type="Pfam" id="PF00534"/>
    </source>
</evidence>
<keyword evidence="1" id="KW-0812">Transmembrane</keyword>
<proteinExistence type="predicted"/>
<name>A0A6G2CFT9_9FIRM</name>
<dbReference type="EMBL" id="WMQV01000021">
    <property type="protein sequence ID" value="MTL94741.1"/>
    <property type="molecule type" value="Genomic_DNA"/>
</dbReference>
<keyword evidence="4" id="KW-0808">Transferase</keyword>
<dbReference type="Pfam" id="PF00534">
    <property type="entry name" value="Glycos_transf_1"/>
    <property type="match status" value="1"/>
</dbReference>
<organism evidence="4">
    <name type="scientific">Turicibacter sanguinis</name>
    <dbReference type="NCBI Taxonomy" id="154288"/>
    <lineage>
        <taxon>Bacteria</taxon>
        <taxon>Bacillati</taxon>
        <taxon>Bacillota</taxon>
        <taxon>Erysipelotrichia</taxon>
        <taxon>Erysipelotrichales</taxon>
        <taxon>Turicibacteraceae</taxon>
        <taxon>Turicibacter</taxon>
    </lineage>
</organism>
<dbReference type="AlphaFoldDB" id="A0A6G2CFT9"/>
<evidence type="ECO:0000313" key="4">
    <source>
        <dbReference type="EMBL" id="MTL94741.1"/>
    </source>
</evidence>
<dbReference type="SUPFAM" id="SSF53756">
    <property type="entry name" value="UDP-Glycosyltransferase/glycogen phosphorylase"/>
    <property type="match status" value="1"/>
</dbReference>
<sequence length="377" mass="44053">MNIGFLTNDITGIGGSKKVTCLLANEMAKNNTVKIISLFRSGNIEFDLDSNIEIEYLYNKEIKLYELSTYKKMVQSKQYKEVFALFLNLFYISFTIAFKFIKVRKLTKELNKIIIPEIYGLLFTPIFNKKQEVIVHLHHTYEYIIKNKVNKFMLLNYKNKIHTLVVLTDKDKENFSKYKFNSITRIYNPINGSKIKRDFIDNRIIFIGRLDFIKGIDYLKEIILSLRVDFILEVYGEGPLRQDLEQFVVQNKLQDKVKIKGFIQDIPGVLKGANCLLNTSRHEGLPMTFLEAFQCEVPIVASESFPAIKEIIQDGINGYVYKQEDIKNCIDKIEMLINDKNLNNKLGKGSGECYENFEMQCIIKQWNLILEKRMSMW</sequence>
<dbReference type="RefSeq" id="WP_006784913.1">
    <property type="nucleotide sequence ID" value="NZ_CP053187.1"/>
</dbReference>
<dbReference type="PANTHER" id="PTHR12526:SF630">
    <property type="entry name" value="GLYCOSYLTRANSFERASE"/>
    <property type="match status" value="1"/>
</dbReference>
<evidence type="ECO:0000313" key="3">
    <source>
        <dbReference type="EMBL" id="MTK22001.1"/>
    </source>
</evidence>